<name>A0ACC3DRY6_9PEZI</name>
<proteinExistence type="predicted"/>
<organism evidence="1 2">
    <name type="scientific">Coniosporium uncinatum</name>
    <dbReference type="NCBI Taxonomy" id="93489"/>
    <lineage>
        <taxon>Eukaryota</taxon>
        <taxon>Fungi</taxon>
        <taxon>Dikarya</taxon>
        <taxon>Ascomycota</taxon>
        <taxon>Pezizomycotina</taxon>
        <taxon>Dothideomycetes</taxon>
        <taxon>Dothideomycetes incertae sedis</taxon>
        <taxon>Coniosporium</taxon>
    </lineage>
</organism>
<feature type="non-terminal residue" evidence="1">
    <location>
        <position position="253"/>
    </location>
</feature>
<dbReference type="EMBL" id="JAWDJW010001178">
    <property type="protein sequence ID" value="KAK3079388.1"/>
    <property type="molecule type" value="Genomic_DNA"/>
</dbReference>
<dbReference type="Proteomes" id="UP001186974">
    <property type="component" value="Unassembled WGS sequence"/>
</dbReference>
<protein>
    <submittedName>
        <fullName evidence="1">Uncharacterized protein</fullName>
    </submittedName>
</protein>
<gene>
    <name evidence="1" type="ORF">LTS18_004981</name>
</gene>
<comment type="caution">
    <text evidence="1">The sequence shown here is derived from an EMBL/GenBank/DDBJ whole genome shotgun (WGS) entry which is preliminary data.</text>
</comment>
<feature type="non-terminal residue" evidence="1">
    <location>
        <position position="1"/>
    </location>
</feature>
<reference evidence="1" key="1">
    <citation type="submission" date="2024-09" db="EMBL/GenBank/DDBJ databases">
        <title>Black Yeasts Isolated from many extreme environments.</title>
        <authorList>
            <person name="Coleine C."/>
            <person name="Stajich J.E."/>
            <person name="Selbmann L."/>
        </authorList>
    </citation>
    <scope>NUCLEOTIDE SEQUENCE</scope>
    <source>
        <strain evidence="1">CCFEE 5737</strain>
    </source>
</reference>
<keyword evidence="2" id="KW-1185">Reference proteome</keyword>
<accession>A0ACC3DRY6</accession>
<evidence type="ECO:0000313" key="1">
    <source>
        <dbReference type="EMBL" id="KAK3079388.1"/>
    </source>
</evidence>
<sequence length="253" mass="28984">ILAYDATLENPSKSTFTVQSFANGIVLCDVFERFTREEKYSMIDELVKFYVKANGIRFQYCGRLGFQTPLESKTAIAPKARPGDSMSEYPPAGVMKFEVGIMETHPVDLESTLYRLLVSQLQAWLDYECRQSEKPNVSSEAYGYLLLAVEEMEKLEYFVSIPVYTILYHPDLEPRNILTDDGRISTILDWDDVLALPPVLTRKPIAWLWDFNDEYQEPDLPDGYDGDTDLFPIDRYAKGNGRLSDENQREAEG</sequence>
<evidence type="ECO:0000313" key="2">
    <source>
        <dbReference type="Proteomes" id="UP001186974"/>
    </source>
</evidence>